<reference evidence="1" key="1">
    <citation type="submission" date="2022-03" db="EMBL/GenBank/DDBJ databases">
        <authorList>
            <person name="Sayadi A."/>
        </authorList>
    </citation>
    <scope>NUCLEOTIDE SEQUENCE</scope>
</reference>
<evidence type="ECO:0000313" key="1">
    <source>
        <dbReference type="EMBL" id="CAH1973680.1"/>
    </source>
</evidence>
<dbReference type="AlphaFoldDB" id="A0A9P0P908"/>
<accession>A0A9P0P908</accession>
<organism evidence="1 2">
    <name type="scientific">Acanthoscelides obtectus</name>
    <name type="common">Bean weevil</name>
    <name type="synonym">Bruchus obtectus</name>
    <dbReference type="NCBI Taxonomy" id="200917"/>
    <lineage>
        <taxon>Eukaryota</taxon>
        <taxon>Metazoa</taxon>
        <taxon>Ecdysozoa</taxon>
        <taxon>Arthropoda</taxon>
        <taxon>Hexapoda</taxon>
        <taxon>Insecta</taxon>
        <taxon>Pterygota</taxon>
        <taxon>Neoptera</taxon>
        <taxon>Endopterygota</taxon>
        <taxon>Coleoptera</taxon>
        <taxon>Polyphaga</taxon>
        <taxon>Cucujiformia</taxon>
        <taxon>Chrysomeloidea</taxon>
        <taxon>Chrysomelidae</taxon>
        <taxon>Bruchinae</taxon>
        <taxon>Bruchini</taxon>
        <taxon>Acanthoscelides</taxon>
    </lineage>
</organism>
<evidence type="ECO:0000313" key="2">
    <source>
        <dbReference type="Proteomes" id="UP001152888"/>
    </source>
</evidence>
<comment type="caution">
    <text evidence="1">The sequence shown here is derived from an EMBL/GenBank/DDBJ whole genome shotgun (WGS) entry which is preliminary data.</text>
</comment>
<proteinExistence type="predicted"/>
<keyword evidence="2" id="KW-1185">Reference proteome</keyword>
<gene>
    <name evidence="1" type="ORF">ACAOBT_LOCUS10691</name>
</gene>
<protein>
    <submittedName>
        <fullName evidence="1">Uncharacterized protein</fullName>
    </submittedName>
</protein>
<dbReference type="EMBL" id="CAKOFQ010006813">
    <property type="protein sequence ID" value="CAH1973680.1"/>
    <property type="molecule type" value="Genomic_DNA"/>
</dbReference>
<name>A0A9P0P908_ACAOB</name>
<sequence>MKRSLVFRMRKCTKEKKLKIEMRSHLHQQYLKPVQEVPMQVKLAKAARGLQTPLNWKLGKN</sequence>
<dbReference type="Proteomes" id="UP001152888">
    <property type="component" value="Unassembled WGS sequence"/>
</dbReference>